<comment type="caution">
    <text evidence="3">The sequence shown here is derived from an EMBL/GenBank/DDBJ whole genome shotgun (WGS) entry which is preliminary data.</text>
</comment>
<evidence type="ECO:0000256" key="1">
    <source>
        <dbReference type="SAM" id="MobiDB-lite"/>
    </source>
</evidence>
<accession>A0A4R4WP65</accession>
<dbReference type="InterPro" id="IPR029052">
    <property type="entry name" value="Metallo-depent_PP-like"/>
</dbReference>
<gene>
    <name evidence="3" type="ORF">E1294_23390</name>
</gene>
<reference evidence="3 4" key="1">
    <citation type="submission" date="2019-03" db="EMBL/GenBank/DDBJ databases">
        <title>Draft genome sequences of novel Actinobacteria.</title>
        <authorList>
            <person name="Sahin N."/>
            <person name="Ay H."/>
            <person name="Saygin H."/>
        </authorList>
    </citation>
    <scope>NUCLEOTIDE SEQUENCE [LARGE SCALE GENOMIC DNA]</scope>
    <source>
        <strain evidence="3 4">KC712</strain>
    </source>
</reference>
<sequence length="82" mass="8736">MAEAERSPQTIAKALKHVPDAEFVMHNGDVVENGGREQDWTDLLDSARASLLSTTLAPASGNHDTAANAFAGRRRPPTAARP</sequence>
<dbReference type="OrthoDB" id="9809781at2"/>
<organism evidence="3 4">
    <name type="scientific">Nonomuraea diastatica</name>
    <dbReference type="NCBI Taxonomy" id="1848329"/>
    <lineage>
        <taxon>Bacteria</taxon>
        <taxon>Bacillati</taxon>
        <taxon>Actinomycetota</taxon>
        <taxon>Actinomycetes</taxon>
        <taxon>Streptosporangiales</taxon>
        <taxon>Streptosporangiaceae</taxon>
        <taxon>Nonomuraea</taxon>
    </lineage>
</organism>
<dbReference type="Proteomes" id="UP000294543">
    <property type="component" value="Unassembled WGS sequence"/>
</dbReference>
<dbReference type="SUPFAM" id="SSF56300">
    <property type="entry name" value="Metallo-dependent phosphatases"/>
    <property type="match status" value="1"/>
</dbReference>
<dbReference type="Pfam" id="PF00149">
    <property type="entry name" value="Metallophos"/>
    <property type="match status" value="1"/>
</dbReference>
<evidence type="ECO:0000313" key="3">
    <source>
        <dbReference type="EMBL" id="TDD18703.1"/>
    </source>
</evidence>
<dbReference type="CDD" id="cd00838">
    <property type="entry name" value="MPP_superfamily"/>
    <property type="match status" value="1"/>
</dbReference>
<dbReference type="GO" id="GO:0016787">
    <property type="term" value="F:hydrolase activity"/>
    <property type="evidence" value="ECO:0007669"/>
    <property type="project" value="InterPro"/>
</dbReference>
<name>A0A4R4WP65_9ACTN</name>
<evidence type="ECO:0000259" key="2">
    <source>
        <dbReference type="Pfam" id="PF00149"/>
    </source>
</evidence>
<dbReference type="Gene3D" id="3.60.21.10">
    <property type="match status" value="1"/>
</dbReference>
<feature type="region of interest" description="Disordered" evidence="1">
    <location>
        <begin position="58"/>
        <end position="82"/>
    </location>
</feature>
<evidence type="ECO:0000313" key="4">
    <source>
        <dbReference type="Proteomes" id="UP000294543"/>
    </source>
</evidence>
<dbReference type="InterPro" id="IPR004843">
    <property type="entry name" value="Calcineurin-like_PHP"/>
</dbReference>
<protein>
    <submittedName>
        <fullName evidence="3">Metallophosphatase family protein</fullName>
    </submittedName>
</protein>
<dbReference type="EMBL" id="SMKP01000067">
    <property type="protein sequence ID" value="TDD18703.1"/>
    <property type="molecule type" value="Genomic_DNA"/>
</dbReference>
<proteinExistence type="predicted"/>
<dbReference type="AlphaFoldDB" id="A0A4R4WP65"/>
<feature type="domain" description="Calcineurin-like phosphoesterase" evidence="2">
    <location>
        <begin position="10"/>
        <end position="68"/>
    </location>
</feature>
<keyword evidence="4" id="KW-1185">Reference proteome</keyword>